<dbReference type="PROSITE" id="PS51706">
    <property type="entry name" value="G_ENGB"/>
    <property type="match status" value="1"/>
</dbReference>
<dbReference type="GO" id="GO:0005525">
    <property type="term" value="F:GTP binding"/>
    <property type="evidence" value="ECO:0007669"/>
    <property type="project" value="UniProtKB-UniRule"/>
</dbReference>
<comment type="similarity">
    <text evidence="2 10">Belongs to the TRAFAC class TrmE-Era-EngA-EngB-Septin-like GTPase superfamily. EngB GTPase family.</text>
</comment>
<dbReference type="AlphaFoldDB" id="A0A9D2RD30"/>
<evidence type="ECO:0000256" key="8">
    <source>
        <dbReference type="ARBA" id="ARBA00023210"/>
    </source>
</evidence>
<keyword evidence="4" id="KW-0479">Metal-binding</keyword>
<dbReference type="GO" id="GO:0046872">
    <property type="term" value="F:metal ion binding"/>
    <property type="evidence" value="ECO:0007669"/>
    <property type="project" value="UniProtKB-KW"/>
</dbReference>
<comment type="caution">
    <text evidence="12">The sequence shown here is derived from an EMBL/GenBank/DDBJ whole genome shotgun (WGS) entry which is preliminary data.</text>
</comment>
<dbReference type="InterPro" id="IPR019987">
    <property type="entry name" value="GTP-bd_ribosome_bio_YsxC"/>
</dbReference>
<dbReference type="PANTHER" id="PTHR11649:SF13">
    <property type="entry name" value="ENGB-TYPE G DOMAIN-CONTAINING PROTEIN"/>
    <property type="match status" value="1"/>
</dbReference>
<evidence type="ECO:0000256" key="5">
    <source>
        <dbReference type="ARBA" id="ARBA00022741"/>
    </source>
</evidence>
<reference evidence="12" key="2">
    <citation type="submission" date="2021-04" db="EMBL/GenBank/DDBJ databases">
        <authorList>
            <person name="Gilroy R."/>
        </authorList>
    </citation>
    <scope>NUCLEOTIDE SEQUENCE</scope>
    <source>
        <strain evidence="12">ChiBcec15-3976</strain>
    </source>
</reference>
<keyword evidence="9 10" id="KW-0131">Cell cycle</keyword>
<evidence type="ECO:0000256" key="10">
    <source>
        <dbReference type="HAMAP-Rule" id="MF_00321"/>
    </source>
</evidence>
<feature type="domain" description="EngB-type G" evidence="11">
    <location>
        <begin position="22"/>
        <end position="195"/>
    </location>
</feature>
<evidence type="ECO:0000313" key="12">
    <source>
        <dbReference type="EMBL" id="HJD41759.1"/>
    </source>
</evidence>
<name>A0A9D2RD30_9FIRM</name>
<dbReference type="InterPro" id="IPR030393">
    <property type="entry name" value="G_ENGB_dom"/>
</dbReference>
<dbReference type="CDD" id="cd01876">
    <property type="entry name" value="YihA_EngB"/>
    <property type="match status" value="1"/>
</dbReference>
<proteinExistence type="inferred from homology"/>
<dbReference type="EMBL" id="DWUU01000015">
    <property type="protein sequence ID" value="HJD41759.1"/>
    <property type="molecule type" value="Genomic_DNA"/>
</dbReference>
<evidence type="ECO:0000256" key="2">
    <source>
        <dbReference type="ARBA" id="ARBA00009638"/>
    </source>
</evidence>
<evidence type="ECO:0000259" key="11">
    <source>
        <dbReference type="PROSITE" id="PS51706"/>
    </source>
</evidence>
<evidence type="ECO:0000256" key="4">
    <source>
        <dbReference type="ARBA" id="ARBA00022723"/>
    </source>
</evidence>
<organism evidence="12 13">
    <name type="scientific">Candidatus Mediterraneibacter quadrami</name>
    <dbReference type="NCBI Taxonomy" id="2838684"/>
    <lineage>
        <taxon>Bacteria</taxon>
        <taxon>Bacillati</taxon>
        <taxon>Bacillota</taxon>
        <taxon>Clostridia</taxon>
        <taxon>Lachnospirales</taxon>
        <taxon>Lachnospiraceae</taxon>
        <taxon>Mediterraneibacter</taxon>
    </lineage>
</organism>
<dbReference type="GO" id="GO:0005829">
    <property type="term" value="C:cytosol"/>
    <property type="evidence" value="ECO:0007669"/>
    <property type="project" value="TreeGrafter"/>
</dbReference>
<dbReference type="Proteomes" id="UP000823909">
    <property type="component" value="Unassembled WGS sequence"/>
</dbReference>
<sequence>MVIRSINLETVCGVTSTLPENDKPEVAFAGKSNVGKSSLINALMNRKSYARISATPGKTQTINFYNINDEMYLVDLPGYGYARVSEREKERWGKMIERYLHGSAQLKAVFLLIDIRHDPSANDRMMYKWVVEQGYNPIIIATKLDKIKRSQVQKHVKMLKEGLDLVPGTKVIPFSSQTKQGRDEIWELIEKECLSLTPEEENE</sequence>
<dbReference type="FunFam" id="3.40.50.300:FF:000098">
    <property type="entry name" value="Probable GTP-binding protein EngB"/>
    <property type="match status" value="1"/>
</dbReference>
<evidence type="ECO:0000256" key="9">
    <source>
        <dbReference type="ARBA" id="ARBA00023306"/>
    </source>
</evidence>
<dbReference type="HAMAP" id="MF_00321">
    <property type="entry name" value="GTPase_EngB"/>
    <property type="match status" value="1"/>
</dbReference>
<accession>A0A9D2RD30</accession>
<evidence type="ECO:0000256" key="3">
    <source>
        <dbReference type="ARBA" id="ARBA00022618"/>
    </source>
</evidence>
<dbReference type="InterPro" id="IPR006073">
    <property type="entry name" value="GTP-bd"/>
</dbReference>
<comment type="cofactor">
    <cofactor evidence="1">
        <name>Mg(2+)</name>
        <dbReference type="ChEBI" id="CHEBI:18420"/>
    </cofactor>
</comment>
<protein>
    <recommendedName>
        <fullName evidence="10">Probable GTP-binding protein EngB</fullName>
    </recommendedName>
</protein>
<reference evidence="12" key="1">
    <citation type="journal article" date="2021" name="PeerJ">
        <title>Extensive microbial diversity within the chicken gut microbiome revealed by metagenomics and culture.</title>
        <authorList>
            <person name="Gilroy R."/>
            <person name="Ravi A."/>
            <person name="Getino M."/>
            <person name="Pursley I."/>
            <person name="Horton D.L."/>
            <person name="Alikhan N.F."/>
            <person name="Baker D."/>
            <person name="Gharbi K."/>
            <person name="Hall N."/>
            <person name="Watson M."/>
            <person name="Adriaenssens E.M."/>
            <person name="Foster-Nyarko E."/>
            <person name="Jarju S."/>
            <person name="Secka A."/>
            <person name="Antonio M."/>
            <person name="Oren A."/>
            <person name="Chaudhuri R.R."/>
            <person name="La Ragione R."/>
            <person name="Hildebrand F."/>
            <person name="Pallen M.J."/>
        </authorList>
    </citation>
    <scope>NUCLEOTIDE SEQUENCE</scope>
    <source>
        <strain evidence="12">ChiBcec15-3976</strain>
    </source>
</reference>
<dbReference type="Pfam" id="PF01926">
    <property type="entry name" value="MMR_HSR1"/>
    <property type="match status" value="1"/>
</dbReference>
<keyword evidence="6" id="KW-0460">Magnesium</keyword>
<keyword evidence="7 10" id="KW-0342">GTP-binding</keyword>
<evidence type="ECO:0000256" key="1">
    <source>
        <dbReference type="ARBA" id="ARBA00001946"/>
    </source>
</evidence>
<dbReference type="InterPro" id="IPR027417">
    <property type="entry name" value="P-loop_NTPase"/>
</dbReference>
<evidence type="ECO:0000256" key="6">
    <source>
        <dbReference type="ARBA" id="ARBA00022842"/>
    </source>
</evidence>
<keyword evidence="3 10" id="KW-0132">Cell division</keyword>
<dbReference type="Gene3D" id="3.40.50.300">
    <property type="entry name" value="P-loop containing nucleotide triphosphate hydrolases"/>
    <property type="match status" value="1"/>
</dbReference>
<keyword evidence="8 10" id="KW-0717">Septation</keyword>
<gene>
    <name evidence="12" type="primary">yihA</name>
    <name evidence="10" type="synonym">engB</name>
    <name evidence="12" type="ORF">H9910_01935</name>
</gene>
<comment type="function">
    <text evidence="10">Necessary for normal cell division and for the maintenance of normal septation.</text>
</comment>
<dbReference type="PANTHER" id="PTHR11649">
    <property type="entry name" value="MSS1/TRME-RELATED GTP-BINDING PROTEIN"/>
    <property type="match status" value="1"/>
</dbReference>
<dbReference type="NCBIfam" id="TIGR03598">
    <property type="entry name" value="GTPase_YsxC"/>
    <property type="match status" value="1"/>
</dbReference>
<evidence type="ECO:0000256" key="7">
    <source>
        <dbReference type="ARBA" id="ARBA00023134"/>
    </source>
</evidence>
<dbReference type="SUPFAM" id="SSF52540">
    <property type="entry name" value="P-loop containing nucleoside triphosphate hydrolases"/>
    <property type="match status" value="1"/>
</dbReference>
<evidence type="ECO:0000313" key="13">
    <source>
        <dbReference type="Proteomes" id="UP000823909"/>
    </source>
</evidence>
<keyword evidence="5 10" id="KW-0547">Nucleotide-binding</keyword>
<dbReference type="GO" id="GO:0000917">
    <property type="term" value="P:division septum assembly"/>
    <property type="evidence" value="ECO:0007669"/>
    <property type="project" value="UniProtKB-KW"/>
</dbReference>